<dbReference type="RefSeq" id="WP_089795289.1">
    <property type="nucleotide sequence ID" value="NZ_FPBP01000006.1"/>
</dbReference>
<protein>
    <submittedName>
        <fullName evidence="2">Glucose/arabinose dehydrogenase, beta-propeller fold</fullName>
    </submittedName>
</protein>
<dbReference type="Gene3D" id="2.120.10.30">
    <property type="entry name" value="TolB, C-terminal domain"/>
    <property type="match status" value="1"/>
</dbReference>
<dbReference type="EMBL" id="FPBP01000006">
    <property type="protein sequence ID" value="SFU67869.1"/>
    <property type="molecule type" value="Genomic_DNA"/>
</dbReference>
<dbReference type="InterPro" id="IPR011041">
    <property type="entry name" value="Quinoprot_gluc/sorb_DH_b-prop"/>
</dbReference>
<dbReference type="InterPro" id="IPR011042">
    <property type="entry name" value="6-blade_b-propeller_TolB-like"/>
</dbReference>
<dbReference type="Proteomes" id="UP000198693">
    <property type="component" value="Unassembled WGS sequence"/>
</dbReference>
<feature type="domain" description="Glucose/Sorbosone dehydrogenase" evidence="1">
    <location>
        <begin position="47"/>
        <end position="376"/>
    </location>
</feature>
<accession>A0A1I7I4I9</accession>
<evidence type="ECO:0000259" key="1">
    <source>
        <dbReference type="Pfam" id="PF07995"/>
    </source>
</evidence>
<reference evidence="3" key="1">
    <citation type="submission" date="2016-10" db="EMBL/GenBank/DDBJ databases">
        <authorList>
            <person name="Varghese N."/>
            <person name="Submissions S."/>
        </authorList>
    </citation>
    <scope>NUCLEOTIDE SEQUENCE [LARGE SCALE GENOMIC DNA]</scope>
    <source>
        <strain evidence="3">CGMCC 1.6981</strain>
    </source>
</reference>
<dbReference type="AlphaFoldDB" id="A0A1I7I4I9"/>
<dbReference type="PANTHER" id="PTHR19328">
    <property type="entry name" value="HEDGEHOG-INTERACTING PROTEIN"/>
    <property type="match status" value="1"/>
</dbReference>
<keyword evidence="3" id="KW-1185">Reference proteome</keyword>
<dbReference type="InterPro" id="IPR012938">
    <property type="entry name" value="Glc/Sorbosone_DH"/>
</dbReference>
<dbReference type="Pfam" id="PF07995">
    <property type="entry name" value="GSDH"/>
    <property type="match status" value="1"/>
</dbReference>
<evidence type="ECO:0000313" key="3">
    <source>
        <dbReference type="Proteomes" id="UP000198693"/>
    </source>
</evidence>
<dbReference type="PANTHER" id="PTHR19328:SF75">
    <property type="entry name" value="ALDOSE SUGAR DEHYDROGENASE YLII"/>
    <property type="match status" value="1"/>
</dbReference>
<dbReference type="STRING" id="463301.SAMN04487955_10622"/>
<organism evidence="2 3">
    <name type="scientific">Halomonas korlensis</name>
    <dbReference type="NCBI Taxonomy" id="463301"/>
    <lineage>
        <taxon>Bacteria</taxon>
        <taxon>Pseudomonadati</taxon>
        <taxon>Pseudomonadota</taxon>
        <taxon>Gammaproteobacteria</taxon>
        <taxon>Oceanospirillales</taxon>
        <taxon>Halomonadaceae</taxon>
        <taxon>Halomonas</taxon>
    </lineage>
</organism>
<proteinExistence type="predicted"/>
<dbReference type="SUPFAM" id="SSF50952">
    <property type="entry name" value="Soluble quinoprotein glucose dehydrogenase"/>
    <property type="match status" value="1"/>
</dbReference>
<sequence>MKGFMSGLPLLVWVVVPGQALFAQDNVQETLDTEHQTLQLVRIVDGLEHPLSVAIIPNDGYLVTERSGRLQRVEQGRTIEVAGVPEVHAQIQGGLLEVVPHPDYDENRWLYFAYSQGDSDATATALGRARLGGEALVEHQELFEQNRRSHPSRHYGSELAWLPDGSLLMTIGDRGEPERAQDTSDHAGSILRLGEDGLALEGNPYFEEVGYLPALYSWGHRMIRGIAVDPQDGTVWATEPSPHEGGELNRIQAGNNYGWPEVIQGRPNGNDEPVMDAVESALFNDDIVAPAHTFAPPAVPSGLALVTSDHYPHWQGNLIVGDATSGNAYRLTVEGSDVAQAETLSLDQVEGIRDIQQGPDGYLYVLSNGENGALYRLEPADESR</sequence>
<name>A0A1I7I4I9_9GAMM</name>
<evidence type="ECO:0000313" key="2">
    <source>
        <dbReference type="EMBL" id="SFU67869.1"/>
    </source>
</evidence>
<dbReference type="OrthoDB" id="9770043at2"/>
<gene>
    <name evidence="2" type="ORF">SAMN04487955_10622</name>
</gene>